<sequence length="114" mass="12841">MSLLDLISCAIGSFIIAQVVRRRCCAALWLRLKLVAHQRRAGRMKSILLSPKEVVNKREKGERGRGRGRGRRNNSKKGGSRKFQDFVWVNGGWAAGAVNLKWLQPNDDNAGKRK</sequence>
<dbReference type="GeneID" id="5493419"/>
<evidence type="ECO:0000256" key="1">
    <source>
        <dbReference type="SAM" id="MobiDB-lite"/>
    </source>
</evidence>
<evidence type="ECO:0000313" key="2">
    <source>
        <dbReference type="EMBL" id="EDN96154.1"/>
    </source>
</evidence>
<dbReference type="EMBL" id="CH476622">
    <property type="protein sequence ID" value="EDN96154.1"/>
    <property type="molecule type" value="Genomic_DNA"/>
</dbReference>
<feature type="compositionally biased region" description="Basic residues" evidence="1">
    <location>
        <begin position="66"/>
        <end position="80"/>
    </location>
</feature>
<protein>
    <submittedName>
        <fullName evidence="2">Uncharacterized protein</fullName>
    </submittedName>
</protein>
<reference evidence="3" key="1">
    <citation type="journal article" date="2011" name="PLoS Genet.">
        <title>Genomic analysis of the necrotrophic fungal pathogens Sclerotinia sclerotiorum and Botrytis cinerea.</title>
        <authorList>
            <person name="Amselem J."/>
            <person name="Cuomo C.A."/>
            <person name="van Kan J.A."/>
            <person name="Viaud M."/>
            <person name="Benito E.P."/>
            <person name="Couloux A."/>
            <person name="Coutinho P.M."/>
            <person name="de Vries R.P."/>
            <person name="Dyer P.S."/>
            <person name="Fillinger S."/>
            <person name="Fournier E."/>
            <person name="Gout L."/>
            <person name="Hahn M."/>
            <person name="Kohn L."/>
            <person name="Lapalu N."/>
            <person name="Plummer K.M."/>
            <person name="Pradier J.M."/>
            <person name="Quevillon E."/>
            <person name="Sharon A."/>
            <person name="Simon A."/>
            <person name="ten Have A."/>
            <person name="Tudzynski B."/>
            <person name="Tudzynski P."/>
            <person name="Wincker P."/>
            <person name="Andrew M."/>
            <person name="Anthouard V."/>
            <person name="Beever R.E."/>
            <person name="Beffa R."/>
            <person name="Benoit I."/>
            <person name="Bouzid O."/>
            <person name="Brault B."/>
            <person name="Chen Z."/>
            <person name="Choquer M."/>
            <person name="Collemare J."/>
            <person name="Cotton P."/>
            <person name="Danchin E.G."/>
            <person name="Da Silva C."/>
            <person name="Gautier A."/>
            <person name="Giraud C."/>
            <person name="Giraud T."/>
            <person name="Gonzalez C."/>
            <person name="Grossetete S."/>
            <person name="Guldener U."/>
            <person name="Henrissat B."/>
            <person name="Howlett B.J."/>
            <person name="Kodira C."/>
            <person name="Kretschmer M."/>
            <person name="Lappartient A."/>
            <person name="Leroch M."/>
            <person name="Levis C."/>
            <person name="Mauceli E."/>
            <person name="Neuveglise C."/>
            <person name="Oeser B."/>
            <person name="Pearson M."/>
            <person name="Poulain J."/>
            <person name="Poussereau N."/>
            <person name="Quesneville H."/>
            <person name="Rascle C."/>
            <person name="Schumacher J."/>
            <person name="Segurens B."/>
            <person name="Sexton A."/>
            <person name="Silva E."/>
            <person name="Sirven C."/>
            <person name="Soanes D.M."/>
            <person name="Talbot N.J."/>
            <person name="Templeton M."/>
            <person name="Yandava C."/>
            <person name="Yarden O."/>
            <person name="Zeng Q."/>
            <person name="Rollins J.A."/>
            <person name="Lebrun M.H."/>
            <person name="Dickman M."/>
        </authorList>
    </citation>
    <scope>NUCLEOTIDE SEQUENCE [LARGE SCALE GENOMIC DNA]</scope>
    <source>
        <strain evidence="3">ATCC 18683 / 1980 / Ss-1</strain>
    </source>
</reference>
<dbReference type="KEGG" id="ssl:SS1G_01078"/>
<gene>
    <name evidence="2" type="ORF">SS1G_01078</name>
</gene>
<evidence type="ECO:0000313" key="3">
    <source>
        <dbReference type="Proteomes" id="UP000001312"/>
    </source>
</evidence>
<feature type="compositionally biased region" description="Basic and acidic residues" evidence="1">
    <location>
        <begin position="54"/>
        <end position="65"/>
    </location>
</feature>
<feature type="region of interest" description="Disordered" evidence="1">
    <location>
        <begin position="52"/>
        <end position="83"/>
    </location>
</feature>
<dbReference type="RefSeq" id="XP_001596886.1">
    <property type="nucleotide sequence ID" value="XM_001596836.1"/>
</dbReference>
<organism evidence="2 3">
    <name type="scientific">Sclerotinia sclerotiorum (strain ATCC 18683 / 1980 / Ss-1)</name>
    <name type="common">White mold</name>
    <name type="synonym">Whetzelinia sclerotiorum</name>
    <dbReference type="NCBI Taxonomy" id="665079"/>
    <lineage>
        <taxon>Eukaryota</taxon>
        <taxon>Fungi</taxon>
        <taxon>Dikarya</taxon>
        <taxon>Ascomycota</taxon>
        <taxon>Pezizomycotina</taxon>
        <taxon>Leotiomycetes</taxon>
        <taxon>Helotiales</taxon>
        <taxon>Sclerotiniaceae</taxon>
        <taxon>Sclerotinia</taxon>
    </lineage>
</organism>
<name>A7E702_SCLS1</name>
<dbReference type="InParanoid" id="A7E702"/>
<dbReference type="HOGENOM" id="CLU_2122550_0_0_1"/>
<dbReference type="AlphaFoldDB" id="A7E702"/>
<accession>A7E702</accession>
<dbReference type="Proteomes" id="UP000001312">
    <property type="component" value="Unassembled WGS sequence"/>
</dbReference>
<proteinExistence type="predicted"/>
<keyword evidence="3" id="KW-1185">Reference proteome</keyword>